<evidence type="ECO:0000256" key="5">
    <source>
        <dbReference type="ARBA" id="ARBA00023004"/>
    </source>
</evidence>
<dbReference type="InterPro" id="IPR022431">
    <property type="entry name" value="Cyclic_DHFL_synthase_mqnC"/>
</dbReference>
<evidence type="ECO:0000259" key="7">
    <source>
        <dbReference type="PROSITE" id="PS51918"/>
    </source>
</evidence>
<reference evidence="8" key="1">
    <citation type="submission" date="2018-05" db="EMBL/GenBank/DDBJ databases">
        <authorList>
            <person name="Lanie J.A."/>
            <person name="Ng W.-L."/>
            <person name="Kazmierczak K.M."/>
            <person name="Andrzejewski T.M."/>
            <person name="Davidsen T.M."/>
            <person name="Wayne K.J."/>
            <person name="Tettelin H."/>
            <person name="Glass J.I."/>
            <person name="Rusch D."/>
            <person name="Podicherti R."/>
            <person name="Tsui H.-C.T."/>
            <person name="Winkler M.E."/>
        </authorList>
    </citation>
    <scope>NUCLEOTIDE SEQUENCE</scope>
</reference>
<dbReference type="SFLD" id="SFLDF00343">
    <property type="entry name" value="aminofutalosine_synthase_(mqnE"/>
    <property type="match status" value="1"/>
</dbReference>
<dbReference type="SFLD" id="SFLDG01064">
    <property type="entry name" value="F420__menaquinone_cofactor_bio"/>
    <property type="match status" value="1"/>
</dbReference>
<dbReference type="InterPro" id="IPR058240">
    <property type="entry name" value="rSAM_sf"/>
</dbReference>
<dbReference type="Gene3D" id="3.20.20.70">
    <property type="entry name" value="Aldolase class I"/>
    <property type="match status" value="1"/>
</dbReference>
<dbReference type="GO" id="GO:0016765">
    <property type="term" value="F:transferase activity, transferring alkyl or aryl (other than methyl) groups"/>
    <property type="evidence" value="ECO:0007669"/>
    <property type="project" value="InterPro"/>
</dbReference>
<keyword evidence="6" id="KW-0411">Iron-sulfur</keyword>
<evidence type="ECO:0000256" key="2">
    <source>
        <dbReference type="ARBA" id="ARBA00022485"/>
    </source>
</evidence>
<dbReference type="PROSITE" id="PS51918">
    <property type="entry name" value="RADICAL_SAM"/>
    <property type="match status" value="1"/>
</dbReference>
<keyword evidence="4" id="KW-0479">Metal-binding</keyword>
<dbReference type="NCBIfam" id="TIGR03699">
    <property type="entry name" value="menaquin_MqnC"/>
    <property type="match status" value="1"/>
</dbReference>
<dbReference type="AlphaFoldDB" id="A0A381U1Q0"/>
<dbReference type="PIRSF" id="PIRSF004762">
    <property type="entry name" value="CHP00423"/>
    <property type="match status" value="1"/>
</dbReference>
<feature type="domain" description="Radical SAM core" evidence="7">
    <location>
        <begin position="53"/>
        <end position="286"/>
    </location>
</feature>
<dbReference type="GO" id="GO:0009234">
    <property type="term" value="P:menaquinone biosynthetic process"/>
    <property type="evidence" value="ECO:0007669"/>
    <property type="project" value="InterPro"/>
</dbReference>
<gene>
    <name evidence="8" type="ORF">METZ01_LOCUS75024</name>
</gene>
<dbReference type="GO" id="GO:0051539">
    <property type="term" value="F:4 iron, 4 sulfur cluster binding"/>
    <property type="evidence" value="ECO:0007669"/>
    <property type="project" value="UniProtKB-KW"/>
</dbReference>
<evidence type="ECO:0000256" key="1">
    <source>
        <dbReference type="ARBA" id="ARBA00001966"/>
    </source>
</evidence>
<feature type="non-terminal residue" evidence="8">
    <location>
        <position position="1"/>
    </location>
</feature>
<name>A0A381U1Q0_9ZZZZ</name>
<dbReference type="NCBIfam" id="TIGR00423">
    <property type="entry name" value="CofH family radical SAM protein"/>
    <property type="match status" value="1"/>
</dbReference>
<evidence type="ECO:0000256" key="6">
    <source>
        <dbReference type="ARBA" id="ARBA00023014"/>
    </source>
</evidence>
<evidence type="ECO:0000256" key="4">
    <source>
        <dbReference type="ARBA" id="ARBA00022723"/>
    </source>
</evidence>
<protein>
    <recommendedName>
        <fullName evidence="7">Radical SAM core domain-containing protein</fullName>
    </recommendedName>
</protein>
<dbReference type="Pfam" id="PF04055">
    <property type="entry name" value="Radical_SAM"/>
    <property type="match status" value="1"/>
</dbReference>
<dbReference type="PANTHER" id="PTHR43076:SF1">
    <property type="entry name" value="LIPOYL SYNTHASE 2"/>
    <property type="match status" value="1"/>
</dbReference>
<dbReference type="SFLD" id="SFLDS00029">
    <property type="entry name" value="Radical_SAM"/>
    <property type="match status" value="1"/>
</dbReference>
<organism evidence="8">
    <name type="scientific">marine metagenome</name>
    <dbReference type="NCBI Taxonomy" id="408172"/>
    <lineage>
        <taxon>unclassified sequences</taxon>
        <taxon>metagenomes</taxon>
        <taxon>ecological metagenomes</taxon>
    </lineage>
</organism>
<dbReference type="SFLD" id="SFLDF00342">
    <property type="entry name" value="cyclic_dehypoxanthine_futalosi"/>
    <property type="match status" value="1"/>
</dbReference>
<dbReference type="GO" id="GO:0044689">
    <property type="term" value="F:7,8-didemethyl-8-hydroxy-5-deazariboflavin synthase activity"/>
    <property type="evidence" value="ECO:0007669"/>
    <property type="project" value="TreeGrafter"/>
</dbReference>
<dbReference type="PANTHER" id="PTHR43076">
    <property type="entry name" value="FO SYNTHASE (COFH)"/>
    <property type="match status" value="1"/>
</dbReference>
<dbReference type="Pfam" id="PF19288">
    <property type="entry name" value="CofH_C"/>
    <property type="match status" value="1"/>
</dbReference>
<dbReference type="InterPro" id="IPR045567">
    <property type="entry name" value="CofH/MnqC-like_C"/>
</dbReference>
<dbReference type="InterPro" id="IPR034405">
    <property type="entry name" value="F420"/>
</dbReference>
<dbReference type="SUPFAM" id="SSF102114">
    <property type="entry name" value="Radical SAM enzymes"/>
    <property type="match status" value="1"/>
</dbReference>
<accession>A0A381U1Q0</accession>
<dbReference type="EMBL" id="UINC01005573">
    <property type="protein sequence ID" value="SVA22170.1"/>
    <property type="molecule type" value="Genomic_DNA"/>
</dbReference>
<dbReference type="HAMAP" id="MF_00992">
    <property type="entry name" value="MqnC"/>
    <property type="match status" value="1"/>
</dbReference>
<evidence type="ECO:0000256" key="3">
    <source>
        <dbReference type="ARBA" id="ARBA00022691"/>
    </source>
</evidence>
<proteinExistence type="inferred from homology"/>
<keyword evidence="2" id="KW-0004">4Fe-4S</keyword>
<dbReference type="SFLD" id="SFLDG01389">
    <property type="entry name" value="menaquinone_synthsis_involved"/>
    <property type="match status" value="1"/>
</dbReference>
<keyword evidence="5" id="KW-0408">Iron</keyword>
<dbReference type="InterPro" id="IPR007197">
    <property type="entry name" value="rSAM"/>
</dbReference>
<evidence type="ECO:0000313" key="8">
    <source>
        <dbReference type="EMBL" id="SVA22170.1"/>
    </source>
</evidence>
<sequence>VNTQTVDEIARKVGDGGRLNRREALTLYEQAPTHLLGCLADEACARRHPSGIVTYIIDRNVNYTNVCVAKCNFCAFYRPVGSAEGYVLGFDELFAKIDETIAVGGEQLLLQGGHNPDLPLEWYEDLFRAVKTRYPSFRLHALSPPEIIHLSRLSQLDVPSIIKRLTSAGLDSIPGGGAEILVDRVRRKLNCYSKASAREWLGVMRDAHRVGLRTTVTMMFGTVESLDERIEHLMRVRDLQDETGGFTAFITWSFQPSNTERGGREATGVDYLRTLALARLVLDNVDNMQASWVTQGGKVGQLSLSYGANDMGSVMIEENVVRAAGAAFCMDELEIVRNIENAGFIPKRRNMHYKVLGDPIVRQRDVPRMTTLAQARAANDHSVPEELVRYRARTPSGKRQRVQR</sequence>
<comment type="cofactor">
    <cofactor evidence="1">
        <name>[4Fe-4S] cluster</name>
        <dbReference type="ChEBI" id="CHEBI:49883"/>
    </cofactor>
</comment>
<dbReference type="InterPro" id="IPR020050">
    <property type="entry name" value="FO_synthase_su2"/>
</dbReference>
<dbReference type="GO" id="GO:0046872">
    <property type="term" value="F:metal ion binding"/>
    <property type="evidence" value="ECO:0007669"/>
    <property type="project" value="UniProtKB-KW"/>
</dbReference>
<dbReference type="InterPro" id="IPR013785">
    <property type="entry name" value="Aldolase_TIM"/>
</dbReference>
<keyword evidence="3" id="KW-0949">S-adenosyl-L-methionine</keyword>